<dbReference type="AlphaFoldDB" id="A0AAE1PS52"/>
<gene>
    <name evidence="2" type="ORF">Pmani_016241</name>
</gene>
<accession>A0AAE1PS52</accession>
<sequence length="106" mass="11126">MDRSRQVEESVERAEGSVCNVEDSAGVEETVGQVEEKVGVHENVGVNDIVTGFVESTGVDDDAARQIPVLGSVRGVTEVSGFDESAQEEAESNVEDGRVGGVECNA</sequence>
<reference evidence="2" key="1">
    <citation type="submission" date="2023-11" db="EMBL/GenBank/DDBJ databases">
        <title>Genome assemblies of two species of porcelain crab, Petrolisthes cinctipes and Petrolisthes manimaculis (Anomura: Porcellanidae).</title>
        <authorList>
            <person name="Angst P."/>
        </authorList>
    </citation>
    <scope>NUCLEOTIDE SEQUENCE</scope>
    <source>
        <strain evidence="2">PB745_02</strain>
        <tissue evidence="2">Gill</tissue>
    </source>
</reference>
<comment type="caution">
    <text evidence="2">The sequence shown here is derived from an EMBL/GenBank/DDBJ whole genome shotgun (WGS) entry which is preliminary data.</text>
</comment>
<feature type="compositionally biased region" description="Acidic residues" evidence="1">
    <location>
        <begin position="85"/>
        <end position="94"/>
    </location>
</feature>
<evidence type="ECO:0000313" key="3">
    <source>
        <dbReference type="Proteomes" id="UP001292094"/>
    </source>
</evidence>
<protein>
    <submittedName>
        <fullName evidence="2">Uncharacterized protein</fullName>
    </submittedName>
</protein>
<name>A0AAE1PS52_9EUCA</name>
<evidence type="ECO:0000313" key="2">
    <source>
        <dbReference type="EMBL" id="KAK4312312.1"/>
    </source>
</evidence>
<organism evidence="2 3">
    <name type="scientific">Petrolisthes manimaculis</name>
    <dbReference type="NCBI Taxonomy" id="1843537"/>
    <lineage>
        <taxon>Eukaryota</taxon>
        <taxon>Metazoa</taxon>
        <taxon>Ecdysozoa</taxon>
        <taxon>Arthropoda</taxon>
        <taxon>Crustacea</taxon>
        <taxon>Multicrustacea</taxon>
        <taxon>Malacostraca</taxon>
        <taxon>Eumalacostraca</taxon>
        <taxon>Eucarida</taxon>
        <taxon>Decapoda</taxon>
        <taxon>Pleocyemata</taxon>
        <taxon>Anomura</taxon>
        <taxon>Galatheoidea</taxon>
        <taxon>Porcellanidae</taxon>
        <taxon>Petrolisthes</taxon>
    </lineage>
</organism>
<proteinExistence type="predicted"/>
<dbReference type="EMBL" id="JAWZYT010001422">
    <property type="protein sequence ID" value="KAK4312312.1"/>
    <property type="molecule type" value="Genomic_DNA"/>
</dbReference>
<feature type="region of interest" description="Disordered" evidence="1">
    <location>
        <begin position="81"/>
        <end position="106"/>
    </location>
</feature>
<keyword evidence="3" id="KW-1185">Reference proteome</keyword>
<dbReference type="Proteomes" id="UP001292094">
    <property type="component" value="Unassembled WGS sequence"/>
</dbReference>
<evidence type="ECO:0000256" key="1">
    <source>
        <dbReference type="SAM" id="MobiDB-lite"/>
    </source>
</evidence>